<evidence type="ECO:0000313" key="2">
    <source>
        <dbReference type="EMBL" id="OAS87522.1"/>
    </source>
</evidence>
<protein>
    <submittedName>
        <fullName evidence="2">Uncharacterized protein</fullName>
    </submittedName>
</protein>
<dbReference type="EMBL" id="LWSG01000009">
    <property type="protein sequence ID" value="OAS87522.1"/>
    <property type="molecule type" value="Genomic_DNA"/>
</dbReference>
<keyword evidence="1" id="KW-1133">Transmembrane helix</keyword>
<dbReference type="OrthoDB" id="2888292at2"/>
<dbReference type="RefSeq" id="WP_066330251.1">
    <property type="nucleotide sequence ID" value="NZ_LWSG01000009.1"/>
</dbReference>
<dbReference type="Proteomes" id="UP000078534">
    <property type="component" value="Unassembled WGS sequence"/>
</dbReference>
<keyword evidence="1" id="KW-0472">Membrane</keyword>
<reference evidence="3" key="1">
    <citation type="submission" date="2016-04" db="EMBL/GenBank/DDBJ databases">
        <authorList>
            <person name="Lyu Z."/>
            <person name="Lyu W."/>
        </authorList>
    </citation>
    <scope>NUCLEOTIDE SEQUENCE [LARGE SCALE GENOMIC DNA]</scope>
    <source>
        <strain evidence="3">C44</strain>
    </source>
</reference>
<organism evidence="2 3">
    <name type="scientific">Metabacillus litoralis</name>
    <dbReference type="NCBI Taxonomy" id="152268"/>
    <lineage>
        <taxon>Bacteria</taxon>
        <taxon>Bacillati</taxon>
        <taxon>Bacillota</taxon>
        <taxon>Bacilli</taxon>
        <taxon>Bacillales</taxon>
        <taxon>Bacillaceae</taxon>
        <taxon>Metabacillus</taxon>
    </lineage>
</organism>
<keyword evidence="1" id="KW-0812">Transmembrane</keyword>
<evidence type="ECO:0000256" key="1">
    <source>
        <dbReference type="SAM" id="Phobius"/>
    </source>
</evidence>
<sequence length="217" mass="25241">MKNIKKLGLIFVIFILIVVLFVYFALPSKEQEDPSENEITVNEIEVVAEPKLDEKEETEEKEYNLKLKALVKNQFEYFDSIVNGSYFKNSRKNGPDGKYPDGWVSNKVKNELGQRAKEIDELLPENINDPTSQDLINVLVRINQTSSLLDTQKNVYQIYRTLYNLNVDLNEYELEEGKFDPENDWTQVFGEEIDQSVKTEEEIKMRNLETETEIMGG</sequence>
<proteinExistence type="predicted"/>
<dbReference type="AlphaFoldDB" id="A0A179T4Y7"/>
<evidence type="ECO:0000313" key="3">
    <source>
        <dbReference type="Proteomes" id="UP000078534"/>
    </source>
</evidence>
<name>A0A179T4Y7_9BACI</name>
<keyword evidence="3" id="KW-1185">Reference proteome</keyword>
<comment type="caution">
    <text evidence="2">The sequence shown here is derived from an EMBL/GenBank/DDBJ whole genome shotgun (WGS) entry which is preliminary data.</text>
</comment>
<feature type="transmembrane region" description="Helical" evidence="1">
    <location>
        <begin position="7"/>
        <end position="26"/>
    </location>
</feature>
<accession>A0A179T4Y7</accession>
<gene>
    <name evidence="2" type="ORF">A6K24_20390</name>
</gene>